<sequence>MKLEEVIEALEFNDYQYTIQGNVIRSGGFTMIIEDDVIKVTKPHHAPIEFNDLDKFNYFLSL</sequence>
<keyword evidence="2" id="KW-1185">Reference proteome</keyword>
<accession>A0ABP2Z138</accession>
<reference evidence="1 2" key="1">
    <citation type="journal article" date="2013" name="Genome Announc.">
        <title>Draft Genome Sequence of Shewanella decolorationis S12, a Dye-Degrading Bacterium Isolated from a Wastewater Treatment Plant.</title>
        <authorList>
            <person name="Xu M."/>
            <person name="Fang Y."/>
            <person name="Liu J."/>
            <person name="Chen X."/>
            <person name="Sun G."/>
            <person name="Guo J."/>
            <person name="Hua Z."/>
            <person name="Tu Q."/>
            <person name="Wu L."/>
            <person name="Zhou J."/>
            <person name="Liu X."/>
        </authorList>
    </citation>
    <scope>NUCLEOTIDE SEQUENCE [LARGE SCALE GENOMIC DNA]</scope>
    <source>
        <strain evidence="1 2">S12</strain>
    </source>
</reference>
<protein>
    <submittedName>
        <fullName evidence="1">Uncharacterized protein</fullName>
    </submittedName>
</protein>
<comment type="caution">
    <text evidence="1">The sequence shown here is derived from an EMBL/GenBank/DDBJ whole genome shotgun (WGS) entry which is preliminary data.</text>
</comment>
<evidence type="ECO:0000313" key="2">
    <source>
        <dbReference type="Proteomes" id="UP000017548"/>
    </source>
</evidence>
<evidence type="ECO:0000313" key="1">
    <source>
        <dbReference type="EMBL" id="ESE40358.1"/>
    </source>
</evidence>
<gene>
    <name evidence="1" type="ORF">SHD_3110</name>
</gene>
<dbReference type="EMBL" id="AXZL01000072">
    <property type="protein sequence ID" value="ESE40358.1"/>
    <property type="molecule type" value="Genomic_DNA"/>
</dbReference>
<dbReference type="Proteomes" id="UP000017548">
    <property type="component" value="Unassembled WGS sequence"/>
</dbReference>
<organism evidence="1 2">
    <name type="scientific">Shewanella decolorationis S12</name>
    <dbReference type="NCBI Taxonomy" id="1353536"/>
    <lineage>
        <taxon>Bacteria</taxon>
        <taxon>Pseudomonadati</taxon>
        <taxon>Pseudomonadota</taxon>
        <taxon>Gammaproteobacteria</taxon>
        <taxon>Alteromonadales</taxon>
        <taxon>Shewanellaceae</taxon>
        <taxon>Shewanella</taxon>
    </lineage>
</organism>
<name>A0ABP2Z138_9GAMM</name>
<proteinExistence type="predicted"/>
<dbReference type="RefSeq" id="WP_023268032.1">
    <property type="nucleotide sequence ID" value="NZ_AXZL01000072.1"/>
</dbReference>